<protein>
    <submittedName>
        <fullName evidence="2">Uncharacterized protein</fullName>
    </submittedName>
</protein>
<gene>
    <name evidence="2" type="ORF">P4O66_019435</name>
</gene>
<name>A0AAD8ZVK6_9TELE</name>
<comment type="caution">
    <text evidence="2">The sequence shown here is derived from an EMBL/GenBank/DDBJ whole genome shotgun (WGS) entry which is preliminary data.</text>
</comment>
<sequence>QIEDLLRKTKKRGVIIPTNLEDIQIENDEEANFLKEKLCTLLKEFQANKAQRTEQKNQASHSTRDYNYMSDARVEQRRERPEARHFEARGHLEPARYHESARDYQDSRSCKDNATNMRETWQFEEHPRAFQDRRHVQDIRRYGKDTLPEFTRHERDPREQDSRHFEDGVSRQGFEHSPRDFQLAGHVKESRSIKNARHTRGTEEAISYAKYERVTLEPRHHITEGVRRAAEERYCGGEFRPSQHSFEWDPNRGGSAERSEDVKSYLPDNERRGYRRVSLWDSKSLMEEEKVRADSQTTRARYQRGGDLYDPFHPSSSPPKEVANSSSLEKLASTLLELMARNSN</sequence>
<feature type="region of interest" description="Disordered" evidence="1">
    <location>
        <begin position="287"/>
        <end position="327"/>
    </location>
</feature>
<feature type="region of interest" description="Disordered" evidence="1">
    <location>
        <begin position="73"/>
        <end position="92"/>
    </location>
</feature>
<reference evidence="2" key="1">
    <citation type="submission" date="2023-03" db="EMBL/GenBank/DDBJ databases">
        <title>Electrophorus voltai genome.</title>
        <authorList>
            <person name="Bian C."/>
        </authorList>
    </citation>
    <scope>NUCLEOTIDE SEQUENCE</scope>
    <source>
        <strain evidence="2">CB-2022</strain>
        <tissue evidence="2">Muscle</tissue>
    </source>
</reference>
<feature type="region of interest" description="Disordered" evidence="1">
    <location>
        <begin position="240"/>
        <end position="263"/>
    </location>
</feature>
<proteinExistence type="predicted"/>
<feature type="region of interest" description="Disordered" evidence="1">
    <location>
        <begin position="151"/>
        <end position="178"/>
    </location>
</feature>
<feature type="non-terminal residue" evidence="2">
    <location>
        <position position="1"/>
    </location>
</feature>
<dbReference type="AlphaFoldDB" id="A0AAD8ZVK6"/>
<evidence type="ECO:0000313" key="2">
    <source>
        <dbReference type="EMBL" id="KAK1805073.1"/>
    </source>
</evidence>
<dbReference type="Proteomes" id="UP001239994">
    <property type="component" value="Unassembled WGS sequence"/>
</dbReference>
<organism evidence="2 3">
    <name type="scientific">Electrophorus voltai</name>
    <dbReference type="NCBI Taxonomy" id="2609070"/>
    <lineage>
        <taxon>Eukaryota</taxon>
        <taxon>Metazoa</taxon>
        <taxon>Chordata</taxon>
        <taxon>Craniata</taxon>
        <taxon>Vertebrata</taxon>
        <taxon>Euteleostomi</taxon>
        <taxon>Actinopterygii</taxon>
        <taxon>Neopterygii</taxon>
        <taxon>Teleostei</taxon>
        <taxon>Ostariophysi</taxon>
        <taxon>Gymnotiformes</taxon>
        <taxon>Gymnotoidei</taxon>
        <taxon>Gymnotidae</taxon>
        <taxon>Electrophorus</taxon>
    </lineage>
</organism>
<evidence type="ECO:0000313" key="3">
    <source>
        <dbReference type="Proteomes" id="UP001239994"/>
    </source>
</evidence>
<accession>A0AAD8ZVK6</accession>
<dbReference type="EMBL" id="JAROKS010000003">
    <property type="protein sequence ID" value="KAK1805073.1"/>
    <property type="molecule type" value="Genomic_DNA"/>
</dbReference>
<evidence type="ECO:0000256" key="1">
    <source>
        <dbReference type="SAM" id="MobiDB-lite"/>
    </source>
</evidence>
<keyword evidence="3" id="KW-1185">Reference proteome</keyword>
<feature type="compositionally biased region" description="Basic and acidic residues" evidence="1">
    <location>
        <begin position="246"/>
        <end position="263"/>
    </location>
</feature>